<dbReference type="InterPro" id="IPR056098">
    <property type="entry name" value="Acb2/Tad1_hairpin"/>
</dbReference>
<dbReference type="RefSeq" id="WP_165300170.1">
    <property type="nucleotide sequence ID" value="NZ_JAAKZZ010000203.1"/>
</dbReference>
<protein>
    <recommendedName>
        <fullName evidence="3">Acb2/Tad1 hairpin domain-containing protein</fullName>
    </recommendedName>
</protein>
<sequence>MGYDLDIPNRFTYHPPQGDQPERYERLRAAGREFAELLAELCPSSPELSRAVAHVDEAVMNANAAIARHA</sequence>
<evidence type="ECO:0000256" key="1">
    <source>
        <dbReference type="ARBA" id="ARBA00022741"/>
    </source>
</evidence>
<evidence type="ECO:0000313" key="5">
    <source>
        <dbReference type="Proteomes" id="UP000477722"/>
    </source>
</evidence>
<feature type="domain" description="Acb2/Tad1 hairpin" evidence="3">
    <location>
        <begin position="9"/>
        <end position="67"/>
    </location>
</feature>
<evidence type="ECO:0000259" key="3">
    <source>
        <dbReference type="Pfam" id="PF24729"/>
    </source>
</evidence>
<keyword evidence="5" id="KW-1185">Reference proteome</keyword>
<dbReference type="Pfam" id="PF24729">
    <property type="entry name" value="Acb2_Tad1_hairpin"/>
    <property type="match status" value="1"/>
</dbReference>
<reference evidence="4 5" key="1">
    <citation type="submission" date="2020-02" db="EMBL/GenBank/DDBJ databases">
        <title>Whole-genome analyses of novel actinobacteria.</title>
        <authorList>
            <person name="Sahin N."/>
            <person name="Tatar D."/>
        </authorList>
    </citation>
    <scope>NUCLEOTIDE SEQUENCE [LARGE SCALE GENOMIC DNA]</scope>
    <source>
        <strain evidence="4 5">SB3404</strain>
    </source>
</reference>
<accession>A0A6G4WZ40</accession>
<keyword evidence="1" id="KW-0547">Nucleotide-binding</keyword>
<evidence type="ECO:0000256" key="2">
    <source>
        <dbReference type="SAM" id="MobiDB-lite"/>
    </source>
</evidence>
<gene>
    <name evidence="4" type="ORF">G5C65_19530</name>
</gene>
<organism evidence="4 5">
    <name type="scientific">Streptomyces boncukensis</name>
    <dbReference type="NCBI Taxonomy" id="2711219"/>
    <lineage>
        <taxon>Bacteria</taxon>
        <taxon>Bacillati</taxon>
        <taxon>Actinomycetota</taxon>
        <taxon>Actinomycetes</taxon>
        <taxon>Kitasatosporales</taxon>
        <taxon>Streptomycetaceae</taxon>
        <taxon>Streptomyces</taxon>
    </lineage>
</organism>
<dbReference type="AlphaFoldDB" id="A0A6G4WZ40"/>
<dbReference type="GO" id="GO:0000166">
    <property type="term" value="F:nucleotide binding"/>
    <property type="evidence" value="ECO:0007669"/>
    <property type="project" value="UniProtKB-KW"/>
</dbReference>
<feature type="region of interest" description="Disordered" evidence="2">
    <location>
        <begin position="1"/>
        <end position="21"/>
    </location>
</feature>
<dbReference type="Proteomes" id="UP000477722">
    <property type="component" value="Unassembled WGS sequence"/>
</dbReference>
<dbReference type="EMBL" id="JAAKZZ010000203">
    <property type="protein sequence ID" value="NGO70505.1"/>
    <property type="molecule type" value="Genomic_DNA"/>
</dbReference>
<evidence type="ECO:0000313" key="4">
    <source>
        <dbReference type="EMBL" id="NGO70505.1"/>
    </source>
</evidence>
<comment type="caution">
    <text evidence="4">The sequence shown here is derived from an EMBL/GenBank/DDBJ whole genome shotgun (WGS) entry which is preliminary data.</text>
</comment>
<proteinExistence type="predicted"/>
<name>A0A6G4WZ40_9ACTN</name>